<dbReference type="EMBL" id="JAJGCB010000011">
    <property type="protein sequence ID" value="KAJ8990440.1"/>
    <property type="molecule type" value="Genomic_DNA"/>
</dbReference>
<evidence type="ECO:0000259" key="2">
    <source>
        <dbReference type="Pfam" id="PF17648"/>
    </source>
</evidence>
<dbReference type="PANTHER" id="PTHR38695:SF1">
    <property type="entry name" value="AMINO ACID PERMEASE_ SLC12A DOMAIN-CONTAINING PROTEIN"/>
    <property type="match status" value="1"/>
</dbReference>
<feature type="transmembrane region" description="Helical" evidence="1">
    <location>
        <begin position="12"/>
        <end position="34"/>
    </location>
</feature>
<reference evidence="3" key="1">
    <citation type="submission" date="2023-01" db="EMBL/GenBank/DDBJ databases">
        <title>Exophiala dermititidis isolated from Cystic Fibrosis Patient.</title>
        <authorList>
            <person name="Kurbessoian T."/>
            <person name="Crocker A."/>
            <person name="Murante D."/>
            <person name="Hogan D.A."/>
            <person name="Stajich J.E."/>
        </authorList>
    </citation>
    <scope>NUCLEOTIDE SEQUENCE</scope>
    <source>
        <strain evidence="3">Ex8</strain>
    </source>
</reference>
<accession>A0AAN6ERS0</accession>
<evidence type="ECO:0000256" key="1">
    <source>
        <dbReference type="SAM" id="Phobius"/>
    </source>
</evidence>
<dbReference type="Pfam" id="PF17648">
    <property type="entry name" value="Luciferase"/>
    <property type="match status" value="1"/>
</dbReference>
<dbReference type="AlphaFoldDB" id="A0AAN6ERS0"/>
<protein>
    <recommendedName>
        <fullName evidence="2">Luciferase domain-containing protein</fullName>
    </recommendedName>
</protein>
<dbReference type="Proteomes" id="UP001161757">
    <property type="component" value="Unassembled WGS sequence"/>
</dbReference>
<evidence type="ECO:0000313" key="4">
    <source>
        <dbReference type="Proteomes" id="UP001161757"/>
    </source>
</evidence>
<keyword evidence="1" id="KW-0812">Transmembrane</keyword>
<sequence>MATIIGHIHIPPLVYAVEFILIGSSICTYILGYLRLDIATFLDSKQGKYLHSRFERIHEQLLKVVSVSDPTTVPSTPSGISTRGYLETLPARVGSRPSISGIPRPKQATQVPCSLKESGMLDRLRDIVTAIPTKYPGTTYLGSSTFEAGGSVSLFARQQVFNETRYYGEIVSADYAGGLVQLTLHPDDVRAVIENGWGQRHPLSTRLASWLAMDEAQTGHAPQARVVVYAPRSPAELIVIEQMIHAAVWWVGGTDCRHDDEKA</sequence>
<name>A0AAN6ERS0_EXODE</name>
<dbReference type="InterPro" id="IPR040841">
    <property type="entry name" value="Luciferase_dom"/>
</dbReference>
<comment type="caution">
    <text evidence="3">The sequence shown here is derived from an EMBL/GenBank/DDBJ whole genome shotgun (WGS) entry which is preliminary data.</text>
</comment>
<dbReference type="PANTHER" id="PTHR38695">
    <property type="entry name" value="AMINO ACID PERMEASE_ SLC12A DOMAIN-CONTAINING PROTEIN"/>
    <property type="match status" value="1"/>
</dbReference>
<gene>
    <name evidence="3" type="ORF">HRR80_005924</name>
</gene>
<organism evidence="3 4">
    <name type="scientific">Exophiala dermatitidis</name>
    <name type="common">Black yeast-like fungus</name>
    <name type="synonym">Wangiella dermatitidis</name>
    <dbReference type="NCBI Taxonomy" id="5970"/>
    <lineage>
        <taxon>Eukaryota</taxon>
        <taxon>Fungi</taxon>
        <taxon>Dikarya</taxon>
        <taxon>Ascomycota</taxon>
        <taxon>Pezizomycotina</taxon>
        <taxon>Eurotiomycetes</taxon>
        <taxon>Chaetothyriomycetidae</taxon>
        <taxon>Chaetothyriales</taxon>
        <taxon>Herpotrichiellaceae</taxon>
        <taxon>Exophiala</taxon>
    </lineage>
</organism>
<dbReference type="InterPro" id="IPR048273">
    <property type="entry name" value="Luciferase"/>
</dbReference>
<feature type="domain" description="Luciferase" evidence="2">
    <location>
        <begin position="177"/>
        <end position="247"/>
    </location>
</feature>
<proteinExistence type="predicted"/>
<evidence type="ECO:0000313" key="3">
    <source>
        <dbReference type="EMBL" id="KAJ8990440.1"/>
    </source>
</evidence>
<keyword evidence="1" id="KW-1133">Transmembrane helix</keyword>
<keyword evidence="1" id="KW-0472">Membrane</keyword>